<comment type="caution">
    <text evidence="5">The sequence shown here is derived from an EMBL/GenBank/DDBJ whole genome shotgun (WGS) entry which is preliminary data.</text>
</comment>
<evidence type="ECO:0000256" key="1">
    <source>
        <dbReference type="ARBA" id="ARBA00023015"/>
    </source>
</evidence>
<dbReference type="SMART" id="SM00345">
    <property type="entry name" value="HTH_GNTR"/>
    <property type="match status" value="1"/>
</dbReference>
<dbReference type="RefSeq" id="WP_179445100.1">
    <property type="nucleotide sequence ID" value="NZ_JACBZS010000001.1"/>
</dbReference>
<dbReference type="SUPFAM" id="SSF46785">
    <property type="entry name" value="Winged helix' DNA-binding domain"/>
    <property type="match status" value="1"/>
</dbReference>
<dbReference type="Pfam" id="PF07729">
    <property type="entry name" value="FCD"/>
    <property type="match status" value="1"/>
</dbReference>
<dbReference type="InterPro" id="IPR011711">
    <property type="entry name" value="GntR_C"/>
</dbReference>
<proteinExistence type="predicted"/>
<dbReference type="InterPro" id="IPR036388">
    <property type="entry name" value="WH-like_DNA-bd_sf"/>
</dbReference>
<keyword evidence="2 5" id="KW-0238">DNA-binding</keyword>
<dbReference type="PROSITE" id="PS50949">
    <property type="entry name" value="HTH_GNTR"/>
    <property type="match status" value="1"/>
</dbReference>
<dbReference type="AlphaFoldDB" id="A0A7Z0D9I5"/>
<gene>
    <name evidence="5" type="ORF">GGQ54_001811</name>
</gene>
<dbReference type="Gene3D" id="1.20.120.530">
    <property type="entry name" value="GntR ligand-binding domain-like"/>
    <property type="match status" value="1"/>
</dbReference>
<keyword evidence="1" id="KW-0805">Transcription regulation</keyword>
<dbReference type="InterPro" id="IPR036390">
    <property type="entry name" value="WH_DNA-bd_sf"/>
</dbReference>
<dbReference type="PANTHER" id="PTHR43537">
    <property type="entry name" value="TRANSCRIPTIONAL REGULATOR, GNTR FAMILY"/>
    <property type="match status" value="1"/>
</dbReference>
<evidence type="ECO:0000313" key="5">
    <source>
        <dbReference type="EMBL" id="NYI71251.1"/>
    </source>
</evidence>
<dbReference type="InterPro" id="IPR000524">
    <property type="entry name" value="Tscrpt_reg_HTH_GntR"/>
</dbReference>
<dbReference type="Pfam" id="PF00392">
    <property type="entry name" value="GntR"/>
    <property type="match status" value="1"/>
</dbReference>
<evidence type="ECO:0000313" key="6">
    <source>
        <dbReference type="Proteomes" id="UP000527616"/>
    </source>
</evidence>
<dbReference type="SMART" id="SM00895">
    <property type="entry name" value="FCD"/>
    <property type="match status" value="1"/>
</dbReference>
<accession>A0A7Z0D9I5</accession>
<dbReference type="GO" id="GO:0003700">
    <property type="term" value="F:DNA-binding transcription factor activity"/>
    <property type="evidence" value="ECO:0007669"/>
    <property type="project" value="InterPro"/>
</dbReference>
<dbReference type="PANTHER" id="PTHR43537:SF51">
    <property type="entry name" value="HTH-TYPE TRANSCRIPTIONAL REGULATOR LGOR-RELATED"/>
    <property type="match status" value="1"/>
</dbReference>
<name>A0A7Z0D9I5_9ACTN</name>
<dbReference type="EMBL" id="JACBZS010000001">
    <property type="protein sequence ID" value="NYI71251.1"/>
    <property type="molecule type" value="Genomic_DNA"/>
</dbReference>
<evidence type="ECO:0000256" key="2">
    <source>
        <dbReference type="ARBA" id="ARBA00023125"/>
    </source>
</evidence>
<evidence type="ECO:0000256" key="3">
    <source>
        <dbReference type="ARBA" id="ARBA00023163"/>
    </source>
</evidence>
<feature type="domain" description="HTH gntR-type" evidence="4">
    <location>
        <begin position="9"/>
        <end position="76"/>
    </location>
</feature>
<dbReference type="GO" id="GO:0003677">
    <property type="term" value="F:DNA binding"/>
    <property type="evidence" value="ECO:0007669"/>
    <property type="project" value="UniProtKB-KW"/>
</dbReference>
<reference evidence="5 6" key="1">
    <citation type="submission" date="2020-07" db="EMBL/GenBank/DDBJ databases">
        <title>Sequencing the genomes of 1000 actinobacteria strains.</title>
        <authorList>
            <person name="Klenk H.-P."/>
        </authorList>
    </citation>
    <scope>NUCLEOTIDE SEQUENCE [LARGE SCALE GENOMIC DNA]</scope>
    <source>
        <strain evidence="5 6">DSM 103164</strain>
    </source>
</reference>
<keyword evidence="6" id="KW-1185">Reference proteome</keyword>
<dbReference type="InterPro" id="IPR008920">
    <property type="entry name" value="TF_FadR/GntR_C"/>
</dbReference>
<dbReference type="Proteomes" id="UP000527616">
    <property type="component" value="Unassembled WGS sequence"/>
</dbReference>
<dbReference type="Gene3D" id="1.10.10.10">
    <property type="entry name" value="Winged helix-like DNA-binding domain superfamily/Winged helix DNA-binding domain"/>
    <property type="match status" value="1"/>
</dbReference>
<protein>
    <submittedName>
        <fullName evidence="5">DNA-binding GntR family transcriptional regulator</fullName>
    </submittedName>
</protein>
<evidence type="ECO:0000259" key="4">
    <source>
        <dbReference type="PROSITE" id="PS50949"/>
    </source>
</evidence>
<dbReference type="SUPFAM" id="SSF48008">
    <property type="entry name" value="GntR ligand-binding domain-like"/>
    <property type="match status" value="1"/>
</dbReference>
<sequence length="222" mass="24717">MAEPGIERRGLRDAVHERLLTMLLETRLAPGMRLSIDGLARDLDVSQTPVREALVLLERTGLVERVALKGYRVAEQLTRAQMDELLEMRELLEVAAAERAARGAVDLAPALREVHEQHAALLAEPVADDHSGHRKIFEADWAFHRVILDHAANRFLSQMADDLGAHVHRMRQTIITEHYDLAEALAEHAAILAAFEAGGDGAADAMRAHMEGVRRRARRESD</sequence>
<keyword evidence="3" id="KW-0804">Transcription</keyword>
<organism evidence="5 6">
    <name type="scientific">Naumannella cuiyingiana</name>
    <dbReference type="NCBI Taxonomy" id="1347891"/>
    <lineage>
        <taxon>Bacteria</taxon>
        <taxon>Bacillati</taxon>
        <taxon>Actinomycetota</taxon>
        <taxon>Actinomycetes</taxon>
        <taxon>Propionibacteriales</taxon>
        <taxon>Propionibacteriaceae</taxon>
        <taxon>Naumannella</taxon>
    </lineage>
</organism>